<feature type="compositionally biased region" description="Polar residues" evidence="1">
    <location>
        <begin position="425"/>
        <end position="434"/>
    </location>
</feature>
<feature type="transmembrane region" description="Helical" evidence="2">
    <location>
        <begin position="357"/>
        <end position="375"/>
    </location>
</feature>
<feature type="region of interest" description="Disordered" evidence="1">
    <location>
        <begin position="471"/>
        <end position="522"/>
    </location>
</feature>
<keyword evidence="2" id="KW-0472">Membrane</keyword>
<comment type="caution">
    <text evidence="3">The sequence shown here is derived from an EMBL/GenBank/DDBJ whole genome shotgun (WGS) entry which is preliminary data.</text>
</comment>
<reference evidence="3" key="1">
    <citation type="submission" date="2021-11" db="EMBL/GenBank/DDBJ databases">
        <authorList>
            <person name="Herlambang A."/>
            <person name="Guo Y."/>
            <person name="Takashima Y."/>
            <person name="Nishizawa T."/>
        </authorList>
    </citation>
    <scope>NUCLEOTIDE SEQUENCE</scope>
    <source>
        <strain evidence="3">E1425</strain>
    </source>
</reference>
<keyword evidence="2" id="KW-0812">Transmembrane</keyword>
<evidence type="ECO:0000256" key="2">
    <source>
        <dbReference type="SAM" id="Phobius"/>
    </source>
</evidence>
<reference evidence="3" key="2">
    <citation type="journal article" date="2022" name="Microbiol. Resour. Announc.">
        <title>Whole-Genome Sequence of Entomortierella parvispora E1425, a Mucoromycotan Fungus Associated with Burkholderiaceae-Related Endosymbiotic Bacteria.</title>
        <authorList>
            <person name="Herlambang A."/>
            <person name="Guo Y."/>
            <person name="Takashima Y."/>
            <person name="Narisawa K."/>
            <person name="Ohta H."/>
            <person name="Nishizawa T."/>
        </authorList>
    </citation>
    <scope>NUCLEOTIDE SEQUENCE</scope>
    <source>
        <strain evidence="3">E1425</strain>
    </source>
</reference>
<dbReference type="OrthoDB" id="10643835at2759"/>
<keyword evidence="4" id="KW-1185">Reference proteome</keyword>
<feature type="region of interest" description="Disordered" evidence="1">
    <location>
        <begin position="418"/>
        <end position="441"/>
    </location>
</feature>
<dbReference type="AlphaFoldDB" id="A0A9P3HA23"/>
<evidence type="ECO:0008006" key="5">
    <source>
        <dbReference type="Google" id="ProtNLM"/>
    </source>
</evidence>
<organism evidence="3 4">
    <name type="scientific">Entomortierella parvispora</name>
    <dbReference type="NCBI Taxonomy" id="205924"/>
    <lineage>
        <taxon>Eukaryota</taxon>
        <taxon>Fungi</taxon>
        <taxon>Fungi incertae sedis</taxon>
        <taxon>Mucoromycota</taxon>
        <taxon>Mortierellomycotina</taxon>
        <taxon>Mortierellomycetes</taxon>
        <taxon>Mortierellales</taxon>
        <taxon>Mortierellaceae</taxon>
        <taxon>Entomortierella</taxon>
    </lineage>
</organism>
<accession>A0A9P3HA23</accession>
<protein>
    <recommendedName>
        <fullName evidence="5">Transmembrane protein</fullName>
    </recommendedName>
</protein>
<dbReference type="EMBL" id="BQFW01000007">
    <property type="protein sequence ID" value="GJJ72874.1"/>
    <property type="molecule type" value="Genomic_DNA"/>
</dbReference>
<evidence type="ECO:0000256" key="1">
    <source>
        <dbReference type="SAM" id="MobiDB-lite"/>
    </source>
</evidence>
<evidence type="ECO:0000313" key="3">
    <source>
        <dbReference type="EMBL" id="GJJ72874.1"/>
    </source>
</evidence>
<gene>
    <name evidence="3" type="ORF">EMPS_05232</name>
</gene>
<name>A0A9P3HA23_9FUNG</name>
<keyword evidence="2" id="KW-1133">Transmembrane helix</keyword>
<dbReference type="Proteomes" id="UP000827284">
    <property type="component" value="Unassembled WGS sequence"/>
</dbReference>
<evidence type="ECO:0000313" key="4">
    <source>
        <dbReference type="Proteomes" id="UP000827284"/>
    </source>
</evidence>
<sequence length="522" mass="58243">MAAAQDGTVYAVALAYWDVYRYTVSRDPDYLVALKGSSFSNLAEDMVWVPLTATSRMNTNIMADQKYYHLCAVSDDQTQFILHTKPADNWVWDRYPRTFSTRIILSGPHSNNTVNPTMIMTVDWPNVTANQVVYPWAMASVQDLASANTTDDSSISSTTTPLFAEWVRFSTNFHGADCMQSISGAFSQLPRPVYFTALLVTPFTSFNSSSPTPFPPSLTSTQKIVIQNITACDSQSTAMTVQGSVAYIVCISSLYPAPCFIQVNILTGSISQVRITFANKAIAKKNWMDETMTPSLVAVSNQSFIYTDSLELPRLYYSIDMNGNMDNYTLGNVQLFSSNNLNPDWWNSPLTLSTASSVMVSILTFLLAVLLIWAYEKLLKRRRSTWIDDADVPGSKVAEEMDDEAFWAYQRDEQVRVRHRDVQKESSSGRSPDQNPLAPHANVFVSSPFETSYTTTAVASSRDFLRERHSGPLREQLGLSNHPRPNVVTTIPDEESDDLSSFRLPSAPVEPSAPELPTLYHC</sequence>
<proteinExistence type="predicted"/>